<evidence type="ECO:0000259" key="1">
    <source>
        <dbReference type="PROSITE" id="PS51186"/>
    </source>
</evidence>
<dbReference type="EMBL" id="RJKE01000001">
    <property type="protein sequence ID" value="ROO87136.1"/>
    <property type="molecule type" value="Genomic_DNA"/>
</dbReference>
<evidence type="ECO:0000313" key="3">
    <source>
        <dbReference type="Proteomes" id="UP000272400"/>
    </source>
</evidence>
<name>A0A3N1D0V5_9ACTN</name>
<dbReference type="Gene3D" id="3.40.630.30">
    <property type="match status" value="1"/>
</dbReference>
<feature type="domain" description="N-acetyltransferase" evidence="1">
    <location>
        <begin position="150"/>
        <end position="292"/>
    </location>
</feature>
<dbReference type="CDD" id="cd04301">
    <property type="entry name" value="NAT_SF"/>
    <property type="match status" value="1"/>
</dbReference>
<dbReference type="PROSITE" id="PS51186">
    <property type="entry name" value="GNAT"/>
    <property type="match status" value="1"/>
</dbReference>
<accession>A0A3N1D0V5</accession>
<dbReference type="AlphaFoldDB" id="A0A3N1D0V5"/>
<sequence>MTVTLRRYEGPQDLRAMQGLTQRVWSRASPHHVGDLAWGRFMFPVEDADWPIALWESGGHVVAWGWAQFPDDLRMQVDPGRPGLIEEVLDWFDDLADGGPREISPLDSEHEVRAALLRRGYLPADDDAPFFALHERDLDGLPEPVLPEGFTARAVRGEADLDRRVAVHRASWNSVRVTEGSYRVLMSAWPYRADLDWIAEAPDGRFAGSCLIWYDDVLRVGLIEPVGTDPDFRRRGVSRAVCLAALHALRDAGAERAVVGPRGDAAYPVPQALYRHLGFRPYARTRTHRLTP</sequence>
<reference evidence="2 3" key="1">
    <citation type="submission" date="2018-11" db="EMBL/GenBank/DDBJ databases">
        <title>Sequencing the genomes of 1000 actinobacteria strains.</title>
        <authorList>
            <person name="Klenk H.-P."/>
        </authorList>
    </citation>
    <scope>NUCLEOTIDE SEQUENCE [LARGE SCALE GENOMIC DNA]</scope>
    <source>
        <strain evidence="2 3">DSM 44254</strain>
    </source>
</reference>
<protein>
    <submittedName>
        <fullName evidence="2">Acetyltransferase (GNAT) family protein</fullName>
    </submittedName>
</protein>
<dbReference type="Pfam" id="PF00583">
    <property type="entry name" value="Acetyltransf_1"/>
    <property type="match status" value="1"/>
</dbReference>
<evidence type="ECO:0000313" key="2">
    <source>
        <dbReference type="EMBL" id="ROO87136.1"/>
    </source>
</evidence>
<keyword evidence="3" id="KW-1185">Reference proteome</keyword>
<keyword evidence="2" id="KW-0808">Transferase</keyword>
<gene>
    <name evidence="2" type="ORF">EDD29_4727</name>
</gene>
<dbReference type="Proteomes" id="UP000272400">
    <property type="component" value="Unassembled WGS sequence"/>
</dbReference>
<dbReference type="GO" id="GO:0016747">
    <property type="term" value="F:acyltransferase activity, transferring groups other than amino-acyl groups"/>
    <property type="evidence" value="ECO:0007669"/>
    <property type="project" value="InterPro"/>
</dbReference>
<dbReference type="InterPro" id="IPR000182">
    <property type="entry name" value="GNAT_dom"/>
</dbReference>
<proteinExistence type="predicted"/>
<dbReference type="InterPro" id="IPR016181">
    <property type="entry name" value="Acyl_CoA_acyltransferase"/>
</dbReference>
<organism evidence="2 3">
    <name type="scientific">Actinocorallia herbida</name>
    <dbReference type="NCBI Taxonomy" id="58109"/>
    <lineage>
        <taxon>Bacteria</taxon>
        <taxon>Bacillati</taxon>
        <taxon>Actinomycetota</taxon>
        <taxon>Actinomycetes</taxon>
        <taxon>Streptosporangiales</taxon>
        <taxon>Thermomonosporaceae</taxon>
        <taxon>Actinocorallia</taxon>
    </lineage>
</organism>
<dbReference type="SUPFAM" id="SSF55729">
    <property type="entry name" value="Acyl-CoA N-acyltransferases (Nat)"/>
    <property type="match status" value="1"/>
</dbReference>
<dbReference type="RefSeq" id="WP_211359856.1">
    <property type="nucleotide sequence ID" value="NZ_RJKE01000001.1"/>
</dbReference>
<comment type="caution">
    <text evidence="2">The sequence shown here is derived from an EMBL/GenBank/DDBJ whole genome shotgun (WGS) entry which is preliminary data.</text>
</comment>